<dbReference type="InterPro" id="IPR027806">
    <property type="entry name" value="HARBI1_dom"/>
</dbReference>
<dbReference type="PANTHER" id="PTHR22930:SF267">
    <property type="entry name" value="NUCLEASE HARBI1-RELATED"/>
    <property type="match status" value="1"/>
</dbReference>
<reference evidence="14" key="1">
    <citation type="submission" date="2022-02" db="EMBL/GenBank/DDBJ databases">
        <title>Atlantic sturgeon de novo genome assembly.</title>
        <authorList>
            <person name="Stock M."/>
            <person name="Klopp C."/>
            <person name="Guiguen Y."/>
            <person name="Cabau C."/>
            <person name="Parinello H."/>
            <person name="Santidrian Yebra-Pimentel E."/>
            <person name="Kuhl H."/>
            <person name="Dirks R.P."/>
            <person name="Guessner J."/>
            <person name="Wuertz S."/>
            <person name="Du K."/>
            <person name="Schartl M."/>
        </authorList>
    </citation>
    <scope>NUCLEOTIDE SEQUENCE</scope>
    <source>
        <strain evidence="14">STURGEONOMICS-FGT-2020</strain>
        <tissue evidence="14">Whole blood</tissue>
    </source>
</reference>
<keyword evidence="9" id="KW-0378">Hydrolase</keyword>
<comment type="cofactor">
    <cofactor evidence="1">
        <name>a divalent metal cation</name>
        <dbReference type="ChEBI" id="CHEBI:60240"/>
    </cofactor>
</comment>
<keyword evidence="10" id="KW-0539">Nucleus</keyword>
<evidence type="ECO:0000256" key="11">
    <source>
        <dbReference type="ARBA" id="ARBA00030126"/>
    </source>
</evidence>
<dbReference type="AlphaFoldDB" id="A0AAD8GBU9"/>
<evidence type="ECO:0000313" key="15">
    <source>
        <dbReference type="Proteomes" id="UP001230051"/>
    </source>
</evidence>
<dbReference type="EMBL" id="JAGXEW010000005">
    <property type="protein sequence ID" value="KAK1171354.1"/>
    <property type="molecule type" value="Genomic_DNA"/>
</dbReference>
<evidence type="ECO:0000256" key="3">
    <source>
        <dbReference type="ARBA" id="ARBA00004496"/>
    </source>
</evidence>
<proteinExistence type="inferred from homology"/>
<evidence type="ECO:0000259" key="13">
    <source>
        <dbReference type="Pfam" id="PF13359"/>
    </source>
</evidence>
<dbReference type="GO" id="GO:0016787">
    <property type="term" value="F:hydrolase activity"/>
    <property type="evidence" value="ECO:0007669"/>
    <property type="project" value="UniProtKB-KW"/>
</dbReference>
<comment type="similarity">
    <text evidence="4">Belongs to the HARBI1 family.</text>
</comment>
<protein>
    <recommendedName>
        <fullName evidence="5">Putative nuclease HARBI1</fullName>
    </recommendedName>
    <alternativeName>
        <fullName evidence="11">Harbinger transposase-derived nuclease</fullName>
    </alternativeName>
</protein>
<dbReference type="GO" id="GO:0005737">
    <property type="term" value="C:cytoplasm"/>
    <property type="evidence" value="ECO:0007669"/>
    <property type="project" value="UniProtKB-SubCell"/>
</dbReference>
<dbReference type="Pfam" id="PF13359">
    <property type="entry name" value="DDE_Tnp_4"/>
    <property type="match status" value="1"/>
</dbReference>
<evidence type="ECO:0000256" key="6">
    <source>
        <dbReference type="ARBA" id="ARBA00022490"/>
    </source>
</evidence>
<evidence type="ECO:0000256" key="12">
    <source>
        <dbReference type="ARBA" id="ARBA00045850"/>
    </source>
</evidence>
<dbReference type="GO" id="GO:0046872">
    <property type="term" value="F:metal ion binding"/>
    <property type="evidence" value="ECO:0007669"/>
    <property type="project" value="UniProtKB-KW"/>
</dbReference>
<gene>
    <name evidence="14" type="primary">Harbi1</name>
    <name evidence="14" type="ORF">AOXY_G6138</name>
</gene>
<evidence type="ECO:0000313" key="14">
    <source>
        <dbReference type="EMBL" id="KAK1171354.1"/>
    </source>
</evidence>
<keyword evidence="15" id="KW-1185">Reference proteome</keyword>
<comment type="function">
    <text evidence="12">Transposase-derived protein that may have nuclease activity. Does not have transposase activity.</text>
</comment>
<dbReference type="GO" id="GO:0005634">
    <property type="term" value="C:nucleus"/>
    <property type="evidence" value="ECO:0007669"/>
    <property type="project" value="UniProtKB-SubCell"/>
</dbReference>
<feature type="domain" description="DDE Tnp4" evidence="13">
    <location>
        <begin position="1"/>
        <end position="131"/>
    </location>
</feature>
<keyword evidence="7" id="KW-0540">Nuclease</keyword>
<sequence>KHYHSINLQIICDAHHIITNVCAKCPGSGHDSYIFQQSEIYHHDTHAMTHLSMFGDSGYGLRPWVMTPLSNAETKAQVRYNHAHVATRCVIERTFGILKCRFRCLDHSGGALKYAPEKVCKIIVLCSMLYNLAMHWGMPDDLDETLQVPAPAEPQEPIAQPQASREGRRLQNRLIENVFTCKSDQK</sequence>
<dbReference type="PRINTS" id="PR02086">
    <property type="entry name" value="PUTNUCHARBI1"/>
</dbReference>
<comment type="subcellular location">
    <subcellularLocation>
        <location evidence="3">Cytoplasm</location>
    </subcellularLocation>
    <subcellularLocation>
        <location evidence="2">Nucleus</location>
    </subcellularLocation>
</comment>
<evidence type="ECO:0000256" key="9">
    <source>
        <dbReference type="ARBA" id="ARBA00022801"/>
    </source>
</evidence>
<dbReference type="GO" id="GO:0004518">
    <property type="term" value="F:nuclease activity"/>
    <property type="evidence" value="ECO:0007669"/>
    <property type="project" value="UniProtKB-KW"/>
</dbReference>
<accession>A0AAD8GBU9</accession>
<keyword evidence="6" id="KW-0963">Cytoplasm</keyword>
<evidence type="ECO:0000256" key="2">
    <source>
        <dbReference type="ARBA" id="ARBA00004123"/>
    </source>
</evidence>
<dbReference type="Proteomes" id="UP001230051">
    <property type="component" value="Unassembled WGS sequence"/>
</dbReference>
<dbReference type="PANTHER" id="PTHR22930">
    <property type="match status" value="1"/>
</dbReference>
<name>A0AAD8GBU9_ACIOX</name>
<dbReference type="InterPro" id="IPR045249">
    <property type="entry name" value="HARBI1-like"/>
</dbReference>
<evidence type="ECO:0000256" key="8">
    <source>
        <dbReference type="ARBA" id="ARBA00022723"/>
    </source>
</evidence>
<keyword evidence="8" id="KW-0479">Metal-binding</keyword>
<evidence type="ECO:0000256" key="10">
    <source>
        <dbReference type="ARBA" id="ARBA00023242"/>
    </source>
</evidence>
<evidence type="ECO:0000256" key="5">
    <source>
        <dbReference type="ARBA" id="ARBA00015519"/>
    </source>
</evidence>
<evidence type="ECO:0000256" key="1">
    <source>
        <dbReference type="ARBA" id="ARBA00001968"/>
    </source>
</evidence>
<organism evidence="14 15">
    <name type="scientific">Acipenser oxyrinchus oxyrinchus</name>
    <dbReference type="NCBI Taxonomy" id="40147"/>
    <lineage>
        <taxon>Eukaryota</taxon>
        <taxon>Metazoa</taxon>
        <taxon>Chordata</taxon>
        <taxon>Craniata</taxon>
        <taxon>Vertebrata</taxon>
        <taxon>Euteleostomi</taxon>
        <taxon>Actinopterygii</taxon>
        <taxon>Chondrostei</taxon>
        <taxon>Acipenseriformes</taxon>
        <taxon>Acipenseridae</taxon>
        <taxon>Acipenser</taxon>
    </lineage>
</organism>
<dbReference type="InterPro" id="IPR026103">
    <property type="entry name" value="HARBI1_animal"/>
</dbReference>
<evidence type="ECO:0000256" key="7">
    <source>
        <dbReference type="ARBA" id="ARBA00022722"/>
    </source>
</evidence>
<comment type="caution">
    <text evidence="14">The sequence shown here is derived from an EMBL/GenBank/DDBJ whole genome shotgun (WGS) entry which is preliminary data.</text>
</comment>
<feature type="non-terminal residue" evidence="14">
    <location>
        <position position="1"/>
    </location>
</feature>
<evidence type="ECO:0000256" key="4">
    <source>
        <dbReference type="ARBA" id="ARBA00006958"/>
    </source>
</evidence>